<evidence type="ECO:0000313" key="2">
    <source>
        <dbReference type="Proteomes" id="UP000321497"/>
    </source>
</evidence>
<sequence length="163" mass="18447">MKYLFIIALLVSFVGNAQDLKEIRSSYPKAAGSTEITTNLDENLANITSSDKPVLLAYRGAVLTLKAKFAKSRSEKKDFFKEGVSLIESAIKTEPSNIEIHYIRMSVQENSPRFLGYHKNIEDDKRFLLDNYAAVSSKELKSVIKDFVLKSENFDESEKKSIQ</sequence>
<proteinExistence type="predicted"/>
<keyword evidence="2" id="KW-1185">Reference proteome</keyword>
<dbReference type="Proteomes" id="UP000321497">
    <property type="component" value="Unassembled WGS sequence"/>
</dbReference>
<evidence type="ECO:0000313" key="1">
    <source>
        <dbReference type="EMBL" id="TXD75043.1"/>
    </source>
</evidence>
<organism evidence="1 2">
    <name type="scientific">Aequorivita antarctica</name>
    <dbReference type="NCBI Taxonomy" id="153266"/>
    <lineage>
        <taxon>Bacteria</taxon>
        <taxon>Pseudomonadati</taxon>
        <taxon>Bacteroidota</taxon>
        <taxon>Flavobacteriia</taxon>
        <taxon>Flavobacteriales</taxon>
        <taxon>Flavobacteriaceae</taxon>
        <taxon>Aequorivita</taxon>
    </lineage>
</organism>
<name>A0A5C6Z572_9FLAO</name>
<dbReference type="OrthoDB" id="663842at2"/>
<reference evidence="1 2" key="1">
    <citation type="submission" date="2019-08" db="EMBL/GenBank/DDBJ databases">
        <title>Genome of Aequorivita antarctica SW49 (type strain).</title>
        <authorList>
            <person name="Bowman J.P."/>
        </authorList>
    </citation>
    <scope>NUCLEOTIDE SEQUENCE [LARGE SCALE GENOMIC DNA]</scope>
    <source>
        <strain evidence="1 2">SW49</strain>
    </source>
</reference>
<gene>
    <name evidence="1" type="ORF">ESU54_02285</name>
</gene>
<protein>
    <submittedName>
        <fullName evidence="1">Uncharacterized protein</fullName>
    </submittedName>
</protein>
<dbReference type="AlphaFoldDB" id="A0A5C6Z572"/>
<dbReference type="RefSeq" id="WP_111842738.1">
    <property type="nucleotide sequence ID" value="NZ_UEGI01000001.1"/>
</dbReference>
<accession>A0A5C6Z572</accession>
<comment type="caution">
    <text evidence="1">The sequence shown here is derived from an EMBL/GenBank/DDBJ whole genome shotgun (WGS) entry which is preliminary data.</text>
</comment>
<dbReference type="EMBL" id="VORT01000001">
    <property type="protein sequence ID" value="TXD75043.1"/>
    <property type="molecule type" value="Genomic_DNA"/>
</dbReference>